<dbReference type="AlphaFoldDB" id="A0A0R1ZI31"/>
<dbReference type="EMBL" id="AYYO01000050">
    <property type="protein sequence ID" value="KRM54593.1"/>
    <property type="molecule type" value="Genomic_DNA"/>
</dbReference>
<evidence type="ECO:0008006" key="3">
    <source>
        <dbReference type="Google" id="ProtNLM"/>
    </source>
</evidence>
<reference evidence="1 2" key="1">
    <citation type="journal article" date="2015" name="Genome Announc.">
        <title>Expanding the biotechnology potential of lactobacilli through comparative genomics of 213 strains and associated genera.</title>
        <authorList>
            <person name="Sun Z."/>
            <person name="Harris H.M."/>
            <person name="McCann A."/>
            <person name="Guo C."/>
            <person name="Argimon S."/>
            <person name="Zhang W."/>
            <person name="Yang X."/>
            <person name="Jeffery I.B."/>
            <person name="Cooney J.C."/>
            <person name="Kagawa T.F."/>
            <person name="Liu W."/>
            <person name="Song Y."/>
            <person name="Salvetti E."/>
            <person name="Wrobel A."/>
            <person name="Rasinkangas P."/>
            <person name="Parkhill J."/>
            <person name="Rea M.C."/>
            <person name="O'Sullivan O."/>
            <person name="Ritari J."/>
            <person name="Douillard F.P."/>
            <person name="Paul Ross R."/>
            <person name="Yang R."/>
            <person name="Briner A.E."/>
            <person name="Felis G.E."/>
            <person name="de Vos W.M."/>
            <person name="Barrangou R."/>
            <person name="Klaenhammer T.R."/>
            <person name="Caufield P.W."/>
            <person name="Cui Y."/>
            <person name="Zhang H."/>
            <person name="O'Toole P.W."/>
        </authorList>
    </citation>
    <scope>NUCLEOTIDE SEQUENCE [LARGE SCALE GENOMIC DNA]</scope>
    <source>
        <strain evidence="1 2">DSM 20505</strain>
    </source>
</reference>
<name>A0A0R1ZI31_9LACO</name>
<protein>
    <recommendedName>
        <fullName evidence="3">Abi family protein</fullName>
    </recommendedName>
</protein>
<keyword evidence="2" id="KW-1185">Reference proteome</keyword>
<dbReference type="PATRIC" id="fig|1291052.5.peg.2372"/>
<dbReference type="InterPro" id="IPR011664">
    <property type="entry name" value="Abi_system_AbiD/AbiF-like"/>
</dbReference>
<evidence type="ECO:0000313" key="1">
    <source>
        <dbReference type="EMBL" id="KRM54593.1"/>
    </source>
</evidence>
<organism evidence="1 2">
    <name type="scientific">Lacticaseibacillus sharpeae JCM 1186 = DSM 20505</name>
    <dbReference type="NCBI Taxonomy" id="1291052"/>
    <lineage>
        <taxon>Bacteria</taxon>
        <taxon>Bacillati</taxon>
        <taxon>Bacillota</taxon>
        <taxon>Bacilli</taxon>
        <taxon>Lactobacillales</taxon>
        <taxon>Lactobacillaceae</taxon>
        <taxon>Lacticaseibacillus</taxon>
    </lineage>
</organism>
<gene>
    <name evidence="1" type="ORF">FC18_GL002300</name>
</gene>
<evidence type="ECO:0000313" key="2">
    <source>
        <dbReference type="Proteomes" id="UP000051679"/>
    </source>
</evidence>
<dbReference type="Pfam" id="PF07751">
    <property type="entry name" value="Abi_2"/>
    <property type="match status" value="1"/>
</dbReference>
<sequence length="448" mass="51234">MLRFDGTRQNSPTDVEEFFRMTKKSVFDKPFVDFPDLIDVLKKRGLTIINDFQAIDLLKDYGYYKLINGYKKNYQQSPSNGDETFIPGATMDQLFAQFVLDSQFQELFLTTVFPVENHFKNLIGYEVAKKFGVNNFTKDDPKNPDPKVQSYLHPDNYTGSTRNDVVSYIHNRVLDSDDNPVAYYKTHKNHIPPWIMMSNMTLGSAVRYFQILPKSLKTNIVQEIVDPIDGEDIGAKKELVTIGFEILRQFRNASAHSNPLYLYKAKLESNPSPRIMSTYIGSGIVRKKSLVGRNDLFSALLFLLMLTQKPVRRSLFIQSLQDIEDSYLFDENDFTTSVYNDYLINSGLPVNYIEQLRKANVELTKHSKIHSQITVTSTSGDSLNVPLILNRHPSGSVAQEQTVWVTKRGKSYHHSKECAALKTSSQEPYEITLIDAQSKGLTKCKREK</sequence>
<proteinExistence type="predicted"/>
<dbReference type="Proteomes" id="UP000051679">
    <property type="component" value="Unassembled WGS sequence"/>
</dbReference>
<comment type="caution">
    <text evidence="1">The sequence shown here is derived from an EMBL/GenBank/DDBJ whole genome shotgun (WGS) entry which is preliminary data.</text>
</comment>
<accession>A0A0R1ZI31</accession>